<name>A0A7W5DSI1_9PORP</name>
<dbReference type="RefSeq" id="WP_183414030.1">
    <property type="nucleotide sequence ID" value="NZ_JACHYB010000002.1"/>
</dbReference>
<organism evidence="1 2">
    <name type="scientific">Microbacter margulisiae</name>
    <dbReference type="NCBI Taxonomy" id="1350067"/>
    <lineage>
        <taxon>Bacteria</taxon>
        <taxon>Pseudomonadati</taxon>
        <taxon>Bacteroidota</taxon>
        <taxon>Bacteroidia</taxon>
        <taxon>Bacteroidales</taxon>
        <taxon>Porphyromonadaceae</taxon>
        <taxon>Microbacter</taxon>
    </lineage>
</organism>
<gene>
    <name evidence="1" type="ORF">FHX64_002462</name>
</gene>
<dbReference type="AlphaFoldDB" id="A0A7W5DSI1"/>
<evidence type="ECO:0000313" key="1">
    <source>
        <dbReference type="EMBL" id="MBB3188264.1"/>
    </source>
</evidence>
<comment type="caution">
    <text evidence="1">The sequence shown here is derived from an EMBL/GenBank/DDBJ whole genome shotgun (WGS) entry which is preliminary data.</text>
</comment>
<dbReference type="EMBL" id="JACHYB010000002">
    <property type="protein sequence ID" value="MBB3188264.1"/>
    <property type="molecule type" value="Genomic_DNA"/>
</dbReference>
<keyword evidence="2" id="KW-1185">Reference proteome</keyword>
<accession>A0A7W5DSI1</accession>
<protein>
    <submittedName>
        <fullName evidence="1">Uncharacterized protein</fullName>
    </submittedName>
</protein>
<reference evidence="1 2" key="1">
    <citation type="submission" date="2020-08" db="EMBL/GenBank/DDBJ databases">
        <title>Genomic Encyclopedia of Type Strains, Phase IV (KMG-IV): sequencing the most valuable type-strain genomes for metagenomic binning, comparative biology and taxonomic classification.</title>
        <authorList>
            <person name="Goeker M."/>
        </authorList>
    </citation>
    <scope>NUCLEOTIDE SEQUENCE [LARGE SCALE GENOMIC DNA]</scope>
    <source>
        <strain evidence="1 2">DSM 27471</strain>
    </source>
</reference>
<evidence type="ECO:0000313" key="2">
    <source>
        <dbReference type="Proteomes" id="UP000544222"/>
    </source>
</evidence>
<sequence>MTLRLCLAILQSTDMPDDITAEVTYEGLVKTYAKIKSIPIRVMKKLERLQPVAITLMEM</sequence>
<dbReference type="Proteomes" id="UP000544222">
    <property type="component" value="Unassembled WGS sequence"/>
</dbReference>
<proteinExistence type="predicted"/>